<dbReference type="Pfam" id="PF01266">
    <property type="entry name" value="DAO"/>
    <property type="match status" value="1"/>
</dbReference>
<dbReference type="InterPro" id="IPR006076">
    <property type="entry name" value="FAD-dep_OxRdtase"/>
</dbReference>
<keyword evidence="8" id="KW-1185">Reference proteome</keyword>
<dbReference type="KEGG" id="psco:LY89DRAFT_680802"/>
<dbReference type="GeneID" id="28823867"/>
<reference evidence="7 8" key="1">
    <citation type="submission" date="2015-10" db="EMBL/GenBank/DDBJ databases">
        <title>Full genome of DAOMC 229536 Phialocephala scopiformis, a fungal endophyte of spruce producing the potent anti-insectan compound rugulosin.</title>
        <authorList>
            <consortium name="DOE Joint Genome Institute"/>
            <person name="Walker A.K."/>
            <person name="Frasz S.L."/>
            <person name="Seifert K.A."/>
            <person name="Miller J.D."/>
            <person name="Mondo S.J."/>
            <person name="Labutti K."/>
            <person name="Lipzen A."/>
            <person name="Dockter R."/>
            <person name="Kennedy M."/>
            <person name="Grigoriev I.V."/>
            <person name="Spatafora J.W."/>
        </authorList>
    </citation>
    <scope>NUCLEOTIDE SEQUENCE [LARGE SCALE GENOMIC DNA]</scope>
    <source>
        <strain evidence="7 8">CBS 120377</strain>
    </source>
</reference>
<feature type="domain" description="FAD dependent oxidoreductase" evidence="6">
    <location>
        <begin position="85"/>
        <end position="465"/>
    </location>
</feature>
<keyword evidence="3" id="KW-0285">Flavoprotein</keyword>
<dbReference type="OrthoDB" id="2219495at2759"/>
<name>A0A194XRL1_MOLSC</name>
<dbReference type="AlphaFoldDB" id="A0A194XRL1"/>
<evidence type="ECO:0000256" key="3">
    <source>
        <dbReference type="ARBA" id="ARBA00022630"/>
    </source>
</evidence>
<keyword evidence="4" id="KW-0274">FAD</keyword>
<dbReference type="InParanoid" id="A0A194XRL1"/>
<dbReference type="Gene3D" id="3.30.9.10">
    <property type="entry name" value="D-Amino Acid Oxidase, subunit A, domain 2"/>
    <property type="match status" value="1"/>
</dbReference>
<comment type="similarity">
    <text evidence="2">Belongs to the MSOX/MTOX family.</text>
</comment>
<keyword evidence="5" id="KW-0560">Oxidoreductase</keyword>
<evidence type="ECO:0000256" key="2">
    <source>
        <dbReference type="ARBA" id="ARBA00010989"/>
    </source>
</evidence>
<dbReference type="PANTHER" id="PTHR10961:SF37">
    <property type="entry name" value="FAD DEPENDENT OXIDOREDUCTASE DOMAIN-CONTAINING PROTEIN"/>
    <property type="match status" value="1"/>
</dbReference>
<proteinExistence type="inferred from homology"/>
<accession>A0A194XRL1</accession>
<comment type="cofactor">
    <cofactor evidence="1">
        <name>FAD</name>
        <dbReference type="ChEBI" id="CHEBI:57692"/>
    </cofactor>
</comment>
<dbReference type="InterPro" id="IPR045170">
    <property type="entry name" value="MTOX"/>
</dbReference>
<evidence type="ECO:0000256" key="4">
    <source>
        <dbReference type="ARBA" id="ARBA00022827"/>
    </source>
</evidence>
<gene>
    <name evidence="7" type="ORF">LY89DRAFT_680802</name>
</gene>
<dbReference type="Proteomes" id="UP000070700">
    <property type="component" value="Unassembled WGS sequence"/>
</dbReference>
<dbReference type="GO" id="GO:0008115">
    <property type="term" value="F:sarcosine oxidase activity"/>
    <property type="evidence" value="ECO:0007669"/>
    <property type="project" value="TreeGrafter"/>
</dbReference>
<dbReference type="GO" id="GO:0051698">
    <property type="term" value="F:saccharopine oxidase activity"/>
    <property type="evidence" value="ECO:0007669"/>
    <property type="project" value="TreeGrafter"/>
</dbReference>
<dbReference type="GO" id="GO:0050660">
    <property type="term" value="F:flavin adenine dinucleotide binding"/>
    <property type="evidence" value="ECO:0007669"/>
    <property type="project" value="InterPro"/>
</dbReference>
<dbReference type="SUPFAM" id="SSF51905">
    <property type="entry name" value="FAD/NAD(P)-binding domain"/>
    <property type="match status" value="1"/>
</dbReference>
<dbReference type="Gene3D" id="3.50.50.60">
    <property type="entry name" value="FAD/NAD(P)-binding domain"/>
    <property type="match status" value="1"/>
</dbReference>
<dbReference type="InterPro" id="IPR036188">
    <property type="entry name" value="FAD/NAD-bd_sf"/>
</dbReference>
<organism evidence="7 8">
    <name type="scientific">Mollisia scopiformis</name>
    <name type="common">Conifer needle endophyte fungus</name>
    <name type="synonym">Phialocephala scopiformis</name>
    <dbReference type="NCBI Taxonomy" id="149040"/>
    <lineage>
        <taxon>Eukaryota</taxon>
        <taxon>Fungi</taxon>
        <taxon>Dikarya</taxon>
        <taxon>Ascomycota</taxon>
        <taxon>Pezizomycotina</taxon>
        <taxon>Leotiomycetes</taxon>
        <taxon>Helotiales</taxon>
        <taxon>Mollisiaceae</taxon>
        <taxon>Mollisia</taxon>
    </lineage>
</organism>
<evidence type="ECO:0000313" key="7">
    <source>
        <dbReference type="EMBL" id="KUJ22689.1"/>
    </source>
</evidence>
<dbReference type="RefSeq" id="XP_018077044.1">
    <property type="nucleotide sequence ID" value="XM_018214141.1"/>
</dbReference>
<evidence type="ECO:0000259" key="6">
    <source>
        <dbReference type="Pfam" id="PF01266"/>
    </source>
</evidence>
<dbReference type="EMBL" id="KQ947406">
    <property type="protein sequence ID" value="KUJ22689.1"/>
    <property type="molecule type" value="Genomic_DNA"/>
</dbReference>
<dbReference type="PANTHER" id="PTHR10961">
    <property type="entry name" value="PEROXISOMAL SARCOSINE OXIDASE"/>
    <property type="match status" value="1"/>
</dbReference>
<evidence type="ECO:0000256" key="1">
    <source>
        <dbReference type="ARBA" id="ARBA00001974"/>
    </source>
</evidence>
<evidence type="ECO:0000256" key="5">
    <source>
        <dbReference type="ARBA" id="ARBA00023002"/>
    </source>
</evidence>
<evidence type="ECO:0000313" key="8">
    <source>
        <dbReference type="Proteomes" id="UP000070700"/>
    </source>
</evidence>
<protein>
    <submittedName>
        <fullName evidence="7">Nucleotide-binding domain-containing protein</fullName>
    </submittedName>
</protein>
<sequence>MSILARARSRPTQPFQIPQRLFSSCASFSRAWLPKYTQKAGTSPHYPSLRLTVHRSSTWLPPQVRRQVSHRSHIEAMASAPDETYLIVGAGIFGASTALSLIRKYPAANVRIIDREPFPCQLAASWDWNKIIRAEYNDIFYMKLALEAKDHWENDPMYSPFYHVANGVWIQDTNMADVISDNYAELGLPDLVKRYTVEEGKKIYDGLFDQAEYEGIDQVLVSTGTGWAEATKALTKVLQEATEAGLRHVNGNVISLVFNDAGDCIGVRTASEETLTASKTILCTGAATAKLLADSAPYRKELHAGGRFIAAAMCTALMTPEAEACAHFKDVPIVLHERLHYPGRGGFIPPTPDGNFKWWADITFSNLTKHESGEDISSPPTGPYQGQWDVPESFHDEMITGRDVIFGEKAKHFGFDKYRFCWDAISRDDNFFIGPHPASKNLYLATVGSFHSWKFLPIIGSYIVKMLEGTLEDEYTQRWAWDREIEREGAHGYWPKRDWKDLIKV</sequence>